<evidence type="ECO:0000313" key="3">
    <source>
        <dbReference type="RefSeq" id="XP_010474779.1"/>
    </source>
</evidence>
<reference evidence="1" key="2">
    <citation type="journal article" date="2014" name="Nat. Commun.">
        <title>The emerging biofuel crop Camelina sativa retains a highly undifferentiated hexaploid genome structure.</title>
        <authorList>
            <person name="Kagale S."/>
            <person name="Koh C."/>
            <person name="Nixon J."/>
            <person name="Bollina V."/>
            <person name="Clarke W.E."/>
            <person name="Tuteja R."/>
            <person name="Spillane C."/>
            <person name="Robinson S.J."/>
            <person name="Links M.G."/>
            <person name="Clarke C."/>
            <person name="Higgins E.E."/>
            <person name="Huebert T."/>
            <person name="Sharpe A.G."/>
            <person name="Parkin I.A."/>
        </authorList>
    </citation>
    <scope>NUCLEOTIDE SEQUENCE [LARGE SCALE GENOMIC DNA]</scope>
    <source>
        <strain evidence="1">r\DH55</strain>
    </source>
</reference>
<protein>
    <submittedName>
        <fullName evidence="2 3">Histidine--tRNA ligase, cytoplasmic-like isoform X1</fullName>
    </submittedName>
</protein>
<name>A0ABM0WQM6_CAMSA</name>
<reference evidence="2 3" key="3">
    <citation type="submission" date="2025-05" db="UniProtKB">
        <authorList>
            <consortium name="RefSeq"/>
        </authorList>
    </citation>
    <scope>IDENTIFICATION</scope>
    <source>
        <tissue evidence="2 3">Leaf</tissue>
    </source>
</reference>
<dbReference type="GeneID" id="104754321"/>
<gene>
    <name evidence="2 3" type="primary">LOC104754321</name>
</gene>
<keyword evidence="1" id="KW-1185">Reference proteome</keyword>
<dbReference type="RefSeq" id="XP_010474779.1">
    <property type="nucleotide sequence ID" value="XM_010476477.2"/>
</dbReference>
<evidence type="ECO:0000313" key="2">
    <source>
        <dbReference type="RefSeq" id="XP_010474778.1"/>
    </source>
</evidence>
<reference evidence="1" key="1">
    <citation type="journal article" date="1997" name="Nucleic Acids Res.">
        <title>tRNAscan-SE: a program for improved detection of transfer RNA genes in genomic sequence.</title>
        <authorList>
            <person name="Lowe T.M."/>
            <person name="Eddy S.R."/>
        </authorList>
    </citation>
    <scope>NUCLEOTIDE SEQUENCE [LARGE SCALE GENOMIC DNA]</scope>
    <source>
        <strain evidence="1">r\DH55</strain>
    </source>
</reference>
<organism evidence="1 3">
    <name type="scientific">Camelina sativa</name>
    <name type="common">False flax</name>
    <name type="synonym">Myagrum sativum</name>
    <dbReference type="NCBI Taxonomy" id="90675"/>
    <lineage>
        <taxon>Eukaryota</taxon>
        <taxon>Viridiplantae</taxon>
        <taxon>Streptophyta</taxon>
        <taxon>Embryophyta</taxon>
        <taxon>Tracheophyta</taxon>
        <taxon>Spermatophyta</taxon>
        <taxon>Magnoliopsida</taxon>
        <taxon>eudicotyledons</taxon>
        <taxon>Gunneridae</taxon>
        <taxon>Pentapetalae</taxon>
        <taxon>rosids</taxon>
        <taxon>malvids</taxon>
        <taxon>Brassicales</taxon>
        <taxon>Brassicaceae</taxon>
        <taxon>Camelineae</taxon>
        <taxon>Camelina</taxon>
    </lineage>
</organism>
<accession>A0ABM0WQM6</accession>
<evidence type="ECO:0000313" key="1">
    <source>
        <dbReference type="Proteomes" id="UP000694864"/>
    </source>
</evidence>
<dbReference type="Proteomes" id="UP000694864">
    <property type="component" value="Chromosome 17"/>
</dbReference>
<dbReference type="RefSeq" id="XP_010474778.1">
    <property type="nucleotide sequence ID" value="XM_010476476.2"/>
</dbReference>
<proteinExistence type="predicted"/>
<sequence length="143" mass="15007">MAAEGSSINLRGKGSSFTSPSVYKIASGVANVRIDSSAIERFSTRNTPSIKRSSLGIPEGLTNEEARASLAVILNKLILSTSGPPSSSTARSVLPIKILNSEAESFELGEIDVTEGENIVLEKSFASLIGLCNSQESLPCCKC</sequence>